<evidence type="ECO:0000313" key="2">
    <source>
        <dbReference type="EMBL" id="URN95989.1"/>
    </source>
</evidence>
<accession>A0A9J6ZIH4</accession>
<dbReference type="Pfam" id="PF09578">
    <property type="entry name" value="Spore_YabQ"/>
    <property type="match status" value="1"/>
</dbReference>
<feature type="transmembrane region" description="Helical" evidence="1">
    <location>
        <begin position="6"/>
        <end position="27"/>
    </location>
</feature>
<dbReference type="EMBL" id="CP097899">
    <property type="protein sequence ID" value="URN95989.1"/>
    <property type="molecule type" value="Genomic_DNA"/>
</dbReference>
<dbReference type="Proteomes" id="UP001056756">
    <property type="component" value="Chromosome"/>
</dbReference>
<feature type="transmembrane region" description="Helical" evidence="1">
    <location>
        <begin position="108"/>
        <end position="132"/>
    </location>
</feature>
<protein>
    <submittedName>
        <fullName evidence="2">Spore cortex biosynthesis protein YabQ</fullName>
    </submittedName>
</protein>
<keyword evidence="1" id="KW-0472">Membrane</keyword>
<feature type="transmembrane region" description="Helical" evidence="1">
    <location>
        <begin position="68"/>
        <end position="87"/>
    </location>
</feature>
<sequence length="203" mass="23725">MSLSVQWLTLATMLMSGVGMGVLFDSYRVVSSELKFPRWTLSLIDLIYWIASAIVVFRMLYVSNSGEVRAYVFVGLAIGFLFYYWLFSKITTKMTLWLIKAIKWCIQIIVNIFHIIVIKPILIIWVVLLYIMKLGSKITIGIGKLVLQLLRPILKLVLWILSPLTKPLVRWLKPYWEKSNISTNLAKMWNIVKQRSQAWLRRK</sequence>
<proteinExistence type="predicted"/>
<evidence type="ECO:0000256" key="1">
    <source>
        <dbReference type="SAM" id="Phobius"/>
    </source>
</evidence>
<gene>
    <name evidence="2" type="primary">yabQ</name>
    <name evidence="2" type="ORF">NAG76_07080</name>
</gene>
<dbReference type="NCBIfam" id="TIGR02893">
    <property type="entry name" value="spore_yabQ"/>
    <property type="match status" value="1"/>
</dbReference>
<name>A0A9J6ZIH4_9BACL</name>
<reference evidence="2" key="1">
    <citation type="submission" date="2022-05" db="EMBL/GenBank/DDBJ databases">
        <title>Novel bacterial taxa in a minimal lignocellulolytic consortium and its capacity to transform plastics disclosed by genome-resolved metagenomics.</title>
        <authorList>
            <person name="Rodriguez C.A.D."/>
            <person name="Diaz-Garcia L."/>
            <person name="Herrera K."/>
            <person name="Tarazona N.A."/>
            <person name="Sproer C."/>
            <person name="Overmann J."/>
            <person name="Jimenez D.J."/>
        </authorList>
    </citation>
    <scope>NUCLEOTIDE SEQUENCE</scope>
    <source>
        <strain evidence="2">MAG5</strain>
    </source>
</reference>
<organism evidence="2 3">
    <name type="scientific">Candidatus Pristimantibacillus lignocellulolyticus</name>
    <dbReference type="NCBI Taxonomy" id="2994561"/>
    <lineage>
        <taxon>Bacteria</taxon>
        <taxon>Bacillati</taxon>
        <taxon>Bacillota</taxon>
        <taxon>Bacilli</taxon>
        <taxon>Bacillales</taxon>
        <taxon>Paenibacillaceae</taxon>
        <taxon>Candidatus Pristimantibacillus</taxon>
    </lineage>
</organism>
<feature type="transmembrane region" description="Helical" evidence="1">
    <location>
        <begin position="39"/>
        <end position="62"/>
    </location>
</feature>
<dbReference type="AlphaFoldDB" id="A0A9J6ZIH4"/>
<keyword evidence="1" id="KW-1133">Transmembrane helix</keyword>
<dbReference type="InterPro" id="IPR019074">
    <property type="entry name" value="YabQ"/>
</dbReference>
<keyword evidence="1" id="KW-0812">Transmembrane</keyword>
<dbReference type="KEGG" id="plig:NAG76_07080"/>
<evidence type="ECO:0000313" key="3">
    <source>
        <dbReference type="Proteomes" id="UP001056756"/>
    </source>
</evidence>